<dbReference type="KEGG" id="mpau:ZMTM_03500"/>
<gene>
    <name evidence="1" type="ORF">ZMTM_03500</name>
</gene>
<reference evidence="1" key="1">
    <citation type="journal article" date="2021" name="Arch. Microbiol.">
        <title>Methyloradius palustris gen. nov., sp. nov., a methanol-oxidizing bacterium isolated from snow.</title>
        <authorList>
            <person name="Miyadera T."/>
            <person name="Kojima H."/>
            <person name="Fukui M."/>
        </authorList>
    </citation>
    <scope>NUCLEOTIDE SEQUENCE</scope>
    <source>
        <strain evidence="1">Zm11</strain>
    </source>
</reference>
<dbReference type="Pfam" id="PF10084">
    <property type="entry name" value="DUF2322"/>
    <property type="match status" value="1"/>
</dbReference>
<dbReference type="Proteomes" id="UP000826722">
    <property type="component" value="Chromosome"/>
</dbReference>
<evidence type="ECO:0000313" key="2">
    <source>
        <dbReference type="Proteomes" id="UP000826722"/>
    </source>
</evidence>
<name>A0A8D5G9H2_9PROT</name>
<organism evidence="1 2">
    <name type="scientific">Methyloradius palustris</name>
    <dbReference type="NCBI Taxonomy" id="2778876"/>
    <lineage>
        <taxon>Bacteria</taxon>
        <taxon>Pseudomonadati</taxon>
        <taxon>Pseudomonadota</taxon>
        <taxon>Betaproteobacteria</taxon>
        <taxon>Nitrosomonadales</taxon>
        <taxon>Methylophilaceae</taxon>
        <taxon>Methyloradius</taxon>
    </lineage>
</organism>
<protein>
    <recommendedName>
        <fullName evidence="3">DUF2322 family protein</fullName>
    </recommendedName>
</protein>
<dbReference type="AlphaFoldDB" id="A0A8D5G9H2"/>
<accession>A0A8D5G9H2</accession>
<evidence type="ECO:0000313" key="1">
    <source>
        <dbReference type="EMBL" id="BCM24091.1"/>
    </source>
</evidence>
<keyword evidence="2" id="KW-1185">Reference proteome</keyword>
<proteinExistence type="predicted"/>
<dbReference type="EMBL" id="AP024110">
    <property type="protein sequence ID" value="BCM24091.1"/>
    <property type="molecule type" value="Genomic_DNA"/>
</dbReference>
<dbReference type="RefSeq" id="WP_225907060.1">
    <property type="nucleotide sequence ID" value="NZ_AP024110.1"/>
</dbReference>
<sequence>MSKESSIKPFSEQLAALPAAEHVQKIELIALDGETTAVIENKPGSQGSIKVYHHLYKKYGEISVEAANEGLGIYAEHTEDAKLNAGKHPNIDRLLALIENNSSLAVKLYDHAGLLRA</sequence>
<dbReference type="PIRSF" id="PIRSF019302">
    <property type="entry name" value="UCP019302"/>
    <property type="match status" value="1"/>
</dbReference>
<dbReference type="InterPro" id="IPR016755">
    <property type="entry name" value="UCP019302"/>
</dbReference>
<evidence type="ECO:0008006" key="3">
    <source>
        <dbReference type="Google" id="ProtNLM"/>
    </source>
</evidence>